<evidence type="ECO:0000256" key="4">
    <source>
        <dbReference type="PROSITE-ProRule" id="PRU00228"/>
    </source>
</evidence>
<dbReference type="InterPro" id="IPR000719">
    <property type="entry name" value="Prot_kinase_dom"/>
</dbReference>
<evidence type="ECO:0000256" key="5">
    <source>
        <dbReference type="PROSITE-ProRule" id="PRU10141"/>
    </source>
</evidence>
<dbReference type="PROSITE" id="PS00109">
    <property type="entry name" value="PROTEIN_KINASE_TYR"/>
    <property type="match status" value="1"/>
</dbReference>
<dbReference type="GO" id="GO:0008270">
    <property type="term" value="F:zinc ion binding"/>
    <property type="evidence" value="ECO:0007669"/>
    <property type="project" value="UniProtKB-KW"/>
</dbReference>
<dbReference type="CDD" id="cd02249">
    <property type="entry name" value="ZZ"/>
    <property type="match status" value="1"/>
</dbReference>
<feature type="binding site" evidence="5">
    <location>
        <position position="311"/>
    </location>
    <ligand>
        <name>ATP</name>
        <dbReference type="ChEBI" id="CHEBI:30616"/>
    </ligand>
</feature>
<keyword evidence="10" id="KW-1185">Reference proteome</keyword>
<dbReference type="PROSITE" id="PS01357">
    <property type="entry name" value="ZF_ZZ_1"/>
    <property type="match status" value="1"/>
</dbReference>
<dbReference type="PROSITE" id="PS00107">
    <property type="entry name" value="PROTEIN_KINASE_ATP"/>
    <property type="match status" value="1"/>
</dbReference>
<dbReference type="PROSITE" id="PS50135">
    <property type="entry name" value="ZF_ZZ_2"/>
    <property type="match status" value="2"/>
</dbReference>
<accession>A0A815GYM8</accession>
<feature type="domain" description="Protein kinase" evidence="6">
    <location>
        <begin position="282"/>
        <end position="533"/>
    </location>
</feature>
<gene>
    <name evidence="8" type="ORF">GPM918_LOCUS30627</name>
    <name evidence="9" type="ORF">SRO942_LOCUS31246</name>
</gene>
<dbReference type="InterPro" id="IPR000433">
    <property type="entry name" value="Znf_ZZ"/>
</dbReference>
<dbReference type="GO" id="GO:0004674">
    <property type="term" value="F:protein serine/threonine kinase activity"/>
    <property type="evidence" value="ECO:0007669"/>
    <property type="project" value="TreeGrafter"/>
</dbReference>
<protein>
    <submittedName>
        <fullName evidence="8">Uncharacterized protein</fullName>
    </submittedName>
</protein>
<dbReference type="SUPFAM" id="SSF57850">
    <property type="entry name" value="RING/U-box"/>
    <property type="match status" value="2"/>
</dbReference>
<dbReference type="InterPro" id="IPR043145">
    <property type="entry name" value="Znf_ZZ_sf"/>
</dbReference>
<dbReference type="Proteomes" id="UP000681722">
    <property type="component" value="Unassembled WGS sequence"/>
</dbReference>
<dbReference type="SUPFAM" id="SSF56112">
    <property type="entry name" value="Protein kinase-like (PK-like)"/>
    <property type="match status" value="1"/>
</dbReference>
<dbReference type="InterPro" id="IPR008266">
    <property type="entry name" value="Tyr_kinase_AS"/>
</dbReference>
<keyword evidence="5" id="KW-0547">Nucleotide-binding</keyword>
<dbReference type="Pfam" id="PF00569">
    <property type="entry name" value="ZZ"/>
    <property type="match status" value="2"/>
</dbReference>
<evidence type="ECO:0000313" key="10">
    <source>
        <dbReference type="Proteomes" id="UP000663829"/>
    </source>
</evidence>
<dbReference type="PANTHER" id="PTHR44329">
    <property type="entry name" value="SERINE/THREONINE-PROTEIN KINASE TNNI3K-RELATED"/>
    <property type="match status" value="1"/>
</dbReference>
<dbReference type="Gene3D" id="3.30.60.90">
    <property type="match status" value="2"/>
</dbReference>
<dbReference type="InterPro" id="IPR020635">
    <property type="entry name" value="Tyr_kinase_cat_dom"/>
</dbReference>
<evidence type="ECO:0000256" key="3">
    <source>
        <dbReference type="ARBA" id="ARBA00022833"/>
    </source>
</evidence>
<evidence type="ECO:0000313" key="8">
    <source>
        <dbReference type="EMBL" id="CAF1345089.1"/>
    </source>
</evidence>
<dbReference type="Proteomes" id="UP000663829">
    <property type="component" value="Unassembled WGS sequence"/>
</dbReference>
<dbReference type="SUPFAM" id="SSF50156">
    <property type="entry name" value="PDZ domain-like"/>
    <property type="match status" value="1"/>
</dbReference>
<evidence type="ECO:0000256" key="1">
    <source>
        <dbReference type="ARBA" id="ARBA00022723"/>
    </source>
</evidence>
<dbReference type="InterPro" id="IPR036034">
    <property type="entry name" value="PDZ_sf"/>
</dbReference>
<dbReference type="Gene3D" id="2.30.42.10">
    <property type="match status" value="1"/>
</dbReference>
<dbReference type="CDD" id="cd02338">
    <property type="entry name" value="ZZ_PCMF_like"/>
    <property type="match status" value="1"/>
</dbReference>
<dbReference type="InterPro" id="IPR051681">
    <property type="entry name" value="Ser/Thr_Kinases-Pseudokinases"/>
</dbReference>
<proteinExistence type="predicted"/>
<dbReference type="GO" id="GO:0005524">
    <property type="term" value="F:ATP binding"/>
    <property type="evidence" value="ECO:0007669"/>
    <property type="project" value="UniProtKB-UniRule"/>
</dbReference>
<evidence type="ECO:0000259" key="6">
    <source>
        <dbReference type="PROSITE" id="PS50011"/>
    </source>
</evidence>
<comment type="caution">
    <text evidence="8">The sequence shown here is derived from an EMBL/GenBank/DDBJ whole genome shotgun (WGS) entry which is preliminary data.</text>
</comment>
<evidence type="ECO:0000259" key="7">
    <source>
        <dbReference type="PROSITE" id="PS50135"/>
    </source>
</evidence>
<feature type="domain" description="ZZ-type" evidence="7">
    <location>
        <begin position="218"/>
        <end position="274"/>
    </location>
</feature>
<dbReference type="EMBL" id="CAJOBC010061073">
    <property type="protein sequence ID" value="CAF4209980.1"/>
    <property type="molecule type" value="Genomic_DNA"/>
</dbReference>
<dbReference type="OrthoDB" id="4062651at2759"/>
<dbReference type="SMART" id="SM00291">
    <property type="entry name" value="ZnF_ZZ"/>
    <property type="match status" value="2"/>
</dbReference>
<dbReference type="InterPro" id="IPR011009">
    <property type="entry name" value="Kinase-like_dom_sf"/>
</dbReference>
<dbReference type="SMART" id="SM00219">
    <property type="entry name" value="TyrKc"/>
    <property type="match status" value="1"/>
</dbReference>
<sequence length="609" mass="70335">ECSVDLEAGLMYVKDDIRSCTMQRSKEEEKLGIILKYHKHQKIHYVVLFEEHKETLAYRAGIKNYDRVIEYNKDNVECDTEEEYASRYDQNRLMPLTLLVCDPGTYAYYKRQRKTISSGLSTVIFMPPVLVSNSVDAHRTSCDGCGAVRFTTDRYKCLQCTNYDLCARCFERRRETKNHLSGHPVVQFRTPNEVLGRELRNNDLTLTNLKVLFQLEKHENISCDGCLLDPIVGLRFKCDTCPNYDLCHQCMTNSATTNSHKSDHPLVVVPKHRIPVIPRDDIELGDALGKGAFGTVYKATWLSKNRVVACKVITAPANLSEGLFKSFLKELAAYTELSGAYILKTYGYTQTELADGVNEYRLIMEFMEKGSLQSLIEKPDYGISLRRKLDMACNIASGMRKIHEHNMIHRDIRPDNILVNNNFIAKIGDMGIARTVDENNRHTQIGCQVFMPLEFYKVDQNKAVYDQKLDIYTFGLTLNALFTDTKHGFHPLTRQKLVIKQSPVFWDLISRCTDDYPEQRPTALEMEKTLELYNVAFQQLVLQKELTYIDLSSEDKNKRFMEFYEVFHPKASEYLEKKFPRVVWENNATNKFTLVNTNPDEKSNICFVQ</sequence>
<keyword evidence="3" id="KW-0862">Zinc</keyword>
<dbReference type="InterPro" id="IPR017441">
    <property type="entry name" value="Protein_kinase_ATP_BS"/>
</dbReference>
<dbReference type="Gene3D" id="1.10.510.10">
    <property type="entry name" value="Transferase(Phosphotransferase) domain 1"/>
    <property type="match status" value="1"/>
</dbReference>
<dbReference type="EMBL" id="CAJNOQ010014608">
    <property type="protein sequence ID" value="CAF1345089.1"/>
    <property type="molecule type" value="Genomic_DNA"/>
</dbReference>
<organism evidence="8 10">
    <name type="scientific">Didymodactylos carnosus</name>
    <dbReference type="NCBI Taxonomy" id="1234261"/>
    <lineage>
        <taxon>Eukaryota</taxon>
        <taxon>Metazoa</taxon>
        <taxon>Spiralia</taxon>
        <taxon>Gnathifera</taxon>
        <taxon>Rotifera</taxon>
        <taxon>Eurotatoria</taxon>
        <taxon>Bdelloidea</taxon>
        <taxon>Philodinida</taxon>
        <taxon>Philodinidae</taxon>
        <taxon>Didymodactylos</taxon>
    </lineage>
</organism>
<dbReference type="Pfam" id="PF07714">
    <property type="entry name" value="PK_Tyr_Ser-Thr"/>
    <property type="match status" value="1"/>
</dbReference>
<feature type="non-terminal residue" evidence="8">
    <location>
        <position position="1"/>
    </location>
</feature>
<dbReference type="InterPro" id="IPR001245">
    <property type="entry name" value="Ser-Thr/Tyr_kinase_cat_dom"/>
</dbReference>
<evidence type="ECO:0000256" key="2">
    <source>
        <dbReference type="ARBA" id="ARBA00022771"/>
    </source>
</evidence>
<name>A0A815GYM8_9BILA</name>
<evidence type="ECO:0000313" key="9">
    <source>
        <dbReference type="EMBL" id="CAF4209980.1"/>
    </source>
</evidence>
<keyword evidence="1" id="KW-0479">Metal-binding</keyword>
<dbReference type="GO" id="GO:0004713">
    <property type="term" value="F:protein tyrosine kinase activity"/>
    <property type="evidence" value="ECO:0007669"/>
    <property type="project" value="InterPro"/>
</dbReference>
<feature type="domain" description="ZZ-type" evidence="7">
    <location>
        <begin position="137"/>
        <end position="193"/>
    </location>
</feature>
<dbReference type="PROSITE" id="PS50011">
    <property type="entry name" value="PROTEIN_KINASE_DOM"/>
    <property type="match status" value="1"/>
</dbReference>
<reference evidence="8" key="1">
    <citation type="submission" date="2021-02" db="EMBL/GenBank/DDBJ databases">
        <authorList>
            <person name="Nowell W R."/>
        </authorList>
    </citation>
    <scope>NUCLEOTIDE SEQUENCE</scope>
</reference>
<keyword evidence="2 4" id="KW-0863">Zinc-finger</keyword>
<dbReference type="AlphaFoldDB" id="A0A815GYM8"/>
<dbReference type="CDD" id="cd00180">
    <property type="entry name" value="PKc"/>
    <property type="match status" value="1"/>
</dbReference>
<keyword evidence="5" id="KW-0067">ATP-binding</keyword>